<protein>
    <recommendedName>
        <fullName evidence="3">CRISPR type III-B/RAMP module-associated protein Cmr5</fullName>
    </recommendedName>
</protein>
<name>A0A1I5WI94_9FIRM</name>
<keyword evidence="2" id="KW-1185">Reference proteome</keyword>
<accession>A0A1I5WI94</accession>
<dbReference type="Proteomes" id="UP000198577">
    <property type="component" value="Unassembled WGS sequence"/>
</dbReference>
<gene>
    <name evidence="1" type="ORF">SAMN05444406_11711</name>
</gene>
<evidence type="ECO:0008006" key="3">
    <source>
        <dbReference type="Google" id="ProtNLM"/>
    </source>
</evidence>
<dbReference type="AlphaFoldDB" id="A0A1I5WI94"/>
<proteinExistence type="predicted"/>
<evidence type="ECO:0000313" key="2">
    <source>
        <dbReference type="Proteomes" id="UP000198577"/>
    </source>
</evidence>
<dbReference type="STRING" id="937334.SAMN05444406_11711"/>
<reference evidence="1 2" key="1">
    <citation type="submission" date="2016-10" db="EMBL/GenBank/DDBJ databases">
        <authorList>
            <person name="de Groot N.N."/>
        </authorList>
    </citation>
    <scope>NUCLEOTIDE SEQUENCE [LARGE SCALE GENOMIC DNA]</scope>
    <source>
        <strain evidence="1 2">DSM 20678</strain>
    </source>
</reference>
<organism evidence="1 2">
    <name type="scientific">Caldicoprobacter faecalis</name>
    <dbReference type="NCBI Taxonomy" id="937334"/>
    <lineage>
        <taxon>Bacteria</taxon>
        <taxon>Bacillati</taxon>
        <taxon>Bacillota</taxon>
        <taxon>Clostridia</taxon>
        <taxon>Caldicoprobacterales</taxon>
        <taxon>Caldicoprobacteraceae</taxon>
        <taxon>Caldicoprobacter</taxon>
    </lineage>
</organism>
<dbReference type="EMBL" id="FOXR01000017">
    <property type="protein sequence ID" value="SFQ19351.1"/>
    <property type="molecule type" value="Genomic_DNA"/>
</dbReference>
<evidence type="ECO:0000313" key="1">
    <source>
        <dbReference type="EMBL" id="SFQ19351.1"/>
    </source>
</evidence>
<sequence>MYSSLESIINDVAFKIVERGVLADKGEIDNFLGVLSGDGVYAMWVYAKSKGKDEKLMNELKPVLQRIVPDKFRDGNDYESFFKEIAEDLPTLLFVKDILERILTYARYHAKAMEGSR</sequence>